<evidence type="ECO:0000256" key="10">
    <source>
        <dbReference type="ARBA" id="ARBA00023014"/>
    </source>
</evidence>
<accession>A8R884</accession>
<evidence type="ECO:0000256" key="2">
    <source>
        <dbReference type="ARBA" id="ARBA00022448"/>
    </source>
</evidence>
<proteinExistence type="inferred from homology"/>
<dbReference type="UniPathway" id="UPA00070">
    <property type="reaction ID" value="UER00945"/>
</dbReference>
<feature type="binding site" evidence="11 13">
    <location>
        <position position="240"/>
    </location>
    <ligand>
        <name>[2Fe-2S] cluster</name>
        <dbReference type="ChEBI" id="CHEBI:190135"/>
    </ligand>
</feature>
<dbReference type="InterPro" id="IPR050353">
    <property type="entry name" value="PyrK_electron_transfer"/>
</dbReference>
<feature type="binding site" evidence="11 12">
    <location>
        <begin position="77"/>
        <end position="78"/>
    </location>
    <ligand>
        <name>FAD</name>
        <dbReference type="ChEBI" id="CHEBI:57692"/>
    </ligand>
</feature>
<name>A8R884_9FIRM</name>
<feature type="binding site" evidence="11 13">
    <location>
        <position position="217"/>
    </location>
    <ligand>
        <name>[2Fe-2S] cluster</name>
        <dbReference type="ChEBI" id="CHEBI:190135"/>
    </ligand>
</feature>
<reference evidence="15 16" key="1">
    <citation type="submission" date="2007-09" db="EMBL/GenBank/DDBJ databases">
        <title>Draft genome sequence of Eubacterium dolichum (DSM 3991).</title>
        <authorList>
            <person name="Sudarsanam P."/>
            <person name="Ley R."/>
            <person name="Guruge J."/>
            <person name="Turnbaugh P.J."/>
            <person name="Mahowald M."/>
            <person name="Liep D."/>
            <person name="Gordon J."/>
        </authorList>
    </citation>
    <scope>NUCLEOTIDE SEQUENCE [LARGE SCALE GENOMIC DNA]</scope>
    <source>
        <strain evidence="15 16">DSM 3991</strain>
    </source>
</reference>
<comment type="caution">
    <text evidence="15">The sequence shown here is derived from an EMBL/GenBank/DDBJ whole genome shotgun (WGS) entry which is preliminary data.</text>
</comment>
<dbReference type="InterPro" id="IPR023455">
    <property type="entry name" value="Dihydroorotate_DHASE_ETsu"/>
</dbReference>
<dbReference type="InterPro" id="IPR012165">
    <property type="entry name" value="Cyt_c3_hydrogenase_gsu"/>
</dbReference>
<dbReference type="Gene3D" id="3.40.50.80">
    <property type="entry name" value="Nucleotide-binding domain of ferredoxin-NADP reductase (FNR) module"/>
    <property type="match status" value="1"/>
</dbReference>
<dbReference type="Pfam" id="PF10418">
    <property type="entry name" value="DHODB_Fe-S_bind"/>
    <property type="match status" value="1"/>
</dbReference>
<comment type="pathway">
    <text evidence="11">Pyrimidine metabolism; UMP biosynthesis via de novo pathway; orotate from (S)-dihydroorotate (NAD(+) route): step 1/1.</text>
</comment>
<sequence length="253" mass="28069">MKWSRQMREENGLILSNTCIAKDTYKMMIQAEMAKDMQPGQFVNLQIQGYFLRRPISISYVDDEHCFTIVYKVVGDGTQALSKLSANDEINIFGPLGSFYPIEDEKEVLLLGGGVGVPPMLELAKCYRKQGTKVDVVLGFNDADSVFYEDEFKALGCDVVVATMDGSKGVKGTVIDAVDAHHITCDYVCSCGPRPMLKAIEARYTRGYMSFESRMACGIGACMACVAKDKKEENLYHKICKEGPVFPIGKVEF</sequence>
<dbReference type="GO" id="GO:0044205">
    <property type="term" value="P:'de novo' UMP biosynthetic process"/>
    <property type="evidence" value="ECO:0007669"/>
    <property type="project" value="UniProtKB-UniRule"/>
</dbReference>
<comment type="caution">
    <text evidence="11">Lacks conserved residue(s) required for the propagation of feature annotation.</text>
</comment>
<evidence type="ECO:0000256" key="8">
    <source>
        <dbReference type="ARBA" id="ARBA00022982"/>
    </source>
</evidence>
<keyword evidence="5 11" id="KW-0479">Metal-binding</keyword>
<evidence type="ECO:0000256" key="6">
    <source>
        <dbReference type="ARBA" id="ARBA00022827"/>
    </source>
</evidence>
<dbReference type="SUPFAM" id="SSF63380">
    <property type="entry name" value="Riboflavin synthase domain-like"/>
    <property type="match status" value="1"/>
</dbReference>
<comment type="similarity">
    <text evidence="1 11">Belongs to the PyrK family.</text>
</comment>
<dbReference type="PRINTS" id="PR00410">
    <property type="entry name" value="PHEHYDRXLASE"/>
</dbReference>
<evidence type="ECO:0000256" key="4">
    <source>
        <dbReference type="ARBA" id="ARBA00022714"/>
    </source>
</evidence>
<dbReference type="GO" id="GO:0051537">
    <property type="term" value="F:2 iron, 2 sulfur cluster binding"/>
    <property type="evidence" value="ECO:0007669"/>
    <property type="project" value="UniProtKB-KW"/>
</dbReference>
<comment type="cofactor">
    <cofactor evidence="11">
        <name>[2Fe-2S] cluster</name>
        <dbReference type="ChEBI" id="CHEBI:190135"/>
    </cofactor>
    <text evidence="11">Binds 1 [2Fe-2S] cluster per subunit.</text>
</comment>
<evidence type="ECO:0000259" key="14">
    <source>
        <dbReference type="PROSITE" id="PS51384"/>
    </source>
</evidence>
<dbReference type="InterPro" id="IPR019480">
    <property type="entry name" value="Dihydroorotate_DH_Fe-S-bd"/>
</dbReference>
<dbReference type="GO" id="GO:0050660">
    <property type="term" value="F:flavin adenine dinucleotide binding"/>
    <property type="evidence" value="ECO:0007669"/>
    <property type="project" value="InterPro"/>
</dbReference>
<keyword evidence="7 11" id="KW-0665">Pyrimidine biosynthesis</keyword>
<evidence type="ECO:0000256" key="13">
    <source>
        <dbReference type="PIRSR" id="PIRSR006816-2"/>
    </source>
</evidence>
<dbReference type="InterPro" id="IPR008333">
    <property type="entry name" value="Cbr1-like_FAD-bd_dom"/>
</dbReference>
<evidence type="ECO:0000256" key="9">
    <source>
        <dbReference type="ARBA" id="ARBA00023004"/>
    </source>
</evidence>
<keyword evidence="3 11" id="KW-0285">Flavoprotein</keyword>
<keyword evidence="8 11" id="KW-0249">Electron transport</keyword>
<keyword evidence="2 11" id="KW-0813">Transport</keyword>
<evidence type="ECO:0000256" key="1">
    <source>
        <dbReference type="ARBA" id="ARBA00006422"/>
    </source>
</evidence>
<dbReference type="AlphaFoldDB" id="A8R884"/>
<comment type="cofactor">
    <cofactor evidence="11 12">
        <name>FAD</name>
        <dbReference type="ChEBI" id="CHEBI:57692"/>
    </cofactor>
    <text evidence="11 12">Binds 1 FAD per subunit.</text>
</comment>
<feature type="domain" description="FAD-binding FR-type" evidence="14">
    <location>
        <begin position="7"/>
        <end position="102"/>
    </location>
</feature>
<gene>
    <name evidence="11" type="primary">pyrK</name>
    <name evidence="15" type="ORF">EUBDOL_00217</name>
</gene>
<dbReference type="Proteomes" id="UP000004090">
    <property type="component" value="Unassembled WGS sequence"/>
</dbReference>
<organism evidence="15 16">
    <name type="scientific">Amedibacillus dolichus DSM 3991</name>
    <dbReference type="NCBI Taxonomy" id="428127"/>
    <lineage>
        <taxon>Bacteria</taxon>
        <taxon>Bacillati</taxon>
        <taxon>Bacillota</taxon>
        <taxon>Erysipelotrichia</taxon>
        <taxon>Erysipelotrichales</taxon>
        <taxon>Erysipelotrichaceae</taxon>
        <taxon>Amedibacillus</taxon>
    </lineage>
</organism>
<feature type="binding site" evidence="11 13">
    <location>
        <position position="222"/>
    </location>
    <ligand>
        <name>[2Fe-2S] cluster</name>
        <dbReference type="ChEBI" id="CHEBI:190135"/>
    </ligand>
</feature>
<dbReference type="PROSITE" id="PS51384">
    <property type="entry name" value="FAD_FR"/>
    <property type="match status" value="1"/>
</dbReference>
<evidence type="ECO:0000256" key="3">
    <source>
        <dbReference type="ARBA" id="ARBA00022630"/>
    </source>
</evidence>
<keyword evidence="6 11" id="KW-0274">FAD</keyword>
<dbReference type="STRING" id="428127.EUBDOL_00217"/>
<dbReference type="PIRSF" id="PIRSF006816">
    <property type="entry name" value="Cyc3_hyd_g"/>
    <property type="match status" value="1"/>
</dbReference>
<dbReference type="EMBL" id="ABAW02000011">
    <property type="protein sequence ID" value="EDP12125.1"/>
    <property type="molecule type" value="Genomic_DNA"/>
</dbReference>
<dbReference type="Gene3D" id="2.40.30.10">
    <property type="entry name" value="Translation factors"/>
    <property type="match status" value="1"/>
</dbReference>
<keyword evidence="10 11" id="KW-0411">Iron-sulfur</keyword>
<keyword evidence="4 11" id="KW-0001">2Fe-2S</keyword>
<evidence type="ECO:0000256" key="5">
    <source>
        <dbReference type="ARBA" id="ARBA00022723"/>
    </source>
</evidence>
<dbReference type="eggNOG" id="COG0543">
    <property type="taxonomic scope" value="Bacteria"/>
</dbReference>
<dbReference type="SUPFAM" id="SSF52343">
    <property type="entry name" value="Ferredoxin reductase-like, C-terminal NADP-linked domain"/>
    <property type="match status" value="1"/>
</dbReference>
<dbReference type="GO" id="GO:0046872">
    <property type="term" value="F:metal ion binding"/>
    <property type="evidence" value="ECO:0007669"/>
    <property type="project" value="UniProtKB-KW"/>
</dbReference>
<comment type="function">
    <text evidence="11">Responsible for channeling the electrons from the oxidation of dihydroorotate from the FMN redox center in the PyrD type B subunit to the ultimate electron acceptor NAD(+).</text>
</comment>
<dbReference type="CDD" id="cd06218">
    <property type="entry name" value="DHOD_e_trans"/>
    <property type="match status" value="1"/>
</dbReference>
<evidence type="ECO:0000256" key="11">
    <source>
        <dbReference type="HAMAP-Rule" id="MF_01211"/>
    </source>
</evidence>
<evidence type="ECO:0000313" key="15">
    <source>
        <dbReference type="EMBL" id="EDP12125.1"/>
    </source>
</evidence>
<evidence type="ECO:0000313" key="16">
    <source>
        <dbReference type="Proteomes" id="UP000004090"/>
    </source>
</evidence>
<dbReference type="InterPro" id="IPR001433">
    <property type="entry name" value="OxRdtase_FAD/NAD-bd"/>
</dbReference>
<keyword evidence="9 11" id="KW-0408">Iron</keyword>
<dbReference type="HAMAP" id="MF_01211">
    <property type="entry name" value="DHODB_Fe_S_bind"/>
    <property type="match status" value="1"/>
</dbReference>
<dbReference type="PANTHER" id="PTHR43513">
    <property type="entry name" value="DIHYDROOROTATE DEHYDROGENASE B (NAD(+)), ELECTRON TRANSFER SUBUNIT"/>
    <property type="match status" value="1"/>
</dbReference>
<dbReference type="HOGENOM" id="CLU_003827_1_2_9"/>
<feature type="binding site" evidence="11 13">
    <location>
        <position position="225"/>
    </location>
    <ligand>
        <name>[2Fe-2S] cluster</name>
        <dbReference type="ChEBI" id="CHEBI:190135"/>
    </ligand>
</feature>
<dbReference type="InterPro" id="IPR017938">
    <property type="entry name" value="Riboflavin_synthase-like_b-brl"/>
</dbReference>
<dbReference type="GO" id="GO:0016491">
    <property type="term" value="F:oxidoreductase activity"/>
    <property type="evidence" value="ECO:0007669"/>
    <property type="project" value="InterPro"/>
</dbReference>
<dbReference type="Pfam" id="PF00970">
    <property type="entry name" value="FAD_binding_6"/>
    <property type="match status" value="1"/>
</dbReference>
<dbReference type="InterPro" id="IPR039261">
    <property type="entry name" value="FNR_nucleotide-bd"/>
</dbReference>
<evidence type="ECO:0000256" key="12">
    <source>
        <dbReference type="PIRSR" id="PIRSR006816-1"/>
    </source>
</evidence>
<feature type="binding site" evidence="11 12">
    <location>
        <begin position="54"/>
        <end position="57"/>
    </location>
    <ligand>
        <name>FAD</name>
        <dbReference type="ChEBI" id="CHEBI:57692"/>
    </ligand>
</feature>
<dbReference type="PANTHER" id="PTHR43513:SF3">
    <property type="entry name" value="DIHYDROOROTATE DEHYDROGENASE B (NAD(+)), ELECTRON TRANSFER SUBUNIT-RELATED"/>
    <property type="match status" value="1"/>
</dbReference>
<comment type="subunit">
    <text evidence="11">Heterotetramer of 2 PyrK and 2 PyrD type B subunits.</text>
</comment>
<dbReference type="GO" id="GO:0009055">
    <property type="term" value="F:electron transfer activity"/>
    <property type="evidence" value="ECO:0007669"/>
    <property type="project" value="UniProtKB-UniRule"/>
</dbReference>
<dbReference type="InterPro" id="IPR017927">
    <property type="entry name" value="FAD-bd_FR_type"/>
</dbReference>
<dbReference type="Pfam" id="PF00175">
    <property type="entry name" value="NAD_binding_1"/>
    <property type="match status" value="1"/>
</dbReference>
<evidence type="ECO:0000256" key="7">
    <source>
        <dbReference type="ARBA" id="ARBA00022975"/>
    </source>
</evidence>
<protein>
    <recommendedName>
        <fullName evidence="11">Dihydroorotate dehydrogenase B (NAD(+)), electron transfer subunit</fullName>
    </recommendedName>
    <alternativeName>
        <fullName evidence="11">Dihydroorotate oxidase B, electron transfer subunit</fullName>
    </alternativeName>
</protein>
<comment type="cofactor">
    <cofactor evidence="13">
        <name>[2Fe-2S] cluster</name>
        <dbReference type="ChEBI" id="CHEBI:190135"/>
    </cofactor>
    <text evidence="13">Binds 1 [2Fe-2S] cluster per subunit.</text>
</comment>
<dbReference type="Gene3D" id="2.10.240.10">
    <property type="entry name" value="Dihydroorotate dehydrogenase, electron transfer subunit"/>
    <property type="match status" value="1"/>
</dbReference>
<dbReference type="InterPro" id="IPR037117">
    <property type="entry name" value="Dihydroorotate_DH_ele_sf"/>
</dbReference>
<reference evidence="15 16" key="2">
    <citation type="submission" date="2007-09" db="EMBL/GenBank/DDBJ databases">
        <authorList>
            <person name="Fulton L."/>
            <person name="Clifton S."/>
            <person name="Fulton B."/>
            <person name="Xu J."/>
            <person name="Minx P."/>
            <person name="Pepin K.H."/>
            <person name="Johnson M."/>
            <person name="Thiruvilangam P."/>
            <person name="Bhonagiri V."/>
            <person name="Nash W.E."/>
            <person name="Mardis E.R."/>
            <person name="Wilson R.K."/>
        </authorList>
    </citation>
    <scope>NUCLEOTIDE SEQUENCE [LARGE SCALE GENOMIC DNA]</scope>
    <source>
        <strain evidence="15 16">DSM 3991</strain>
    </source>
</reference>